<feature type="compositionally biased region" description="Basic and acidic residues" evidence="1">
    <location>
        <begin position="31"/>
        <end position="44"/>
    </location>
</feature>
<accession>A0A8T0XN24</accession>
<keyword evidence="3" id="KW-1185">Reference proteome</keyword>
<gene>
    <name evidence="2" type="ORF">PVAP13_1KG212110</name>
</gene>
<name>A0A8T0XN24_PANVG</name>
<dbReference type="EMBL" id="CM029037">
    <property type="protein sequence ID" value="KAG2658624.1"/>
    <property type="molecule type" value="Genomic_DNA"/>
</dbReference>
<sequence>MGGYMRTRPPLPICAGSCKSRRQPPPLPIEQRAEGRVDRPGRGGDRHHRTQRRRRKKKRLNRSSTCRARFIHGTCPYPVRDSIGIRKRAPNRHRSDSVFLLNLTQPTWTK</sequence>
<proteinExistence type="predicted"/>
<evidence type="ECO:0000313" key="2">
    <source>
        <dbReference type="EMBL" id="KAG2658624.1"/>
    </source>
</evidence>
<reference evidence="2" key="1">
    <citation type="submission" date="2020-05" db="EMBL/GenBank/DDBJ databases">
        <title>WGS assembly of Panicum virgatum.</title>
        <authorList>
            <person name="Lovell J.T."/>
            <person name="Jenkins J."/>
            <person name="Shu S."/>
            <person name="Juenger T.E."/>
            <person name="Schmutz J."/>
        </authorList>
    </citation>
    <scope>NUCLEOTIDE SEQUENCE</scope>
    <source>
        <strain evidence="2">AP13</strain>
    </source>
</reference>
<dbReference type="AlphaFoldDB" id="A0A8T0XN24"/>
<evidence type="ECO:0000256" key="1">
    <source>
        <dbReference type="SAM" id="MobiDB-lite"/>
    </source>
</evidence>
<comment type="caution">
    <text evidence="2">The sequence shown here is derived from an EMBL/GenBank/DDBJ whole genome shotgun (WGS) entry which is preliminary data.</text>
</comment>
<dbReference type="Proteomes" id="UP000823388">
    <property type="component" value="Chromosome 1K"/>
</dbReference>
<feature type="region of interest" description="Disordered" evidence="1">
    <location>
        <begin position="1"/>
        <end position="65"/>
    </location>
</feature>
<organism evidence="2 3">
    <name type="scientific">Panicum virgatum</name>
    <name type="common">Blackwell switchgrass</name>
    <dbReference type="NCBI Taxonomy" id="38727"/>
    <lineage>
        <taxon>Eukaryota</taxon>
        <taxon>Viridiplantae</taxon>
        <taxon>Streptophyta</taxon>
        <taxon>Embryophyta</taxon>
        <taxon>Tracheophyta</taxon>
        <taxon>Spermatophyta</taxon>
        <taxon>Magnoliopsida</taxon>
        <taxon>Liliopsida</taxon>
        <taxon>Poales</taxon>
        <taxon>Poaceae</taxon>
        <taxon>PACMAD clade</taxon>
        <taxon>Panicoideae</taxon>
        <taxon>Panicodae</taxon>
        <taxon>Paniceae</taxon>
        <taxon>Panicinae</taxon>
        <taxon>Panicum</taxon>
        <taxon>Panicum sect. Hiantes</taxon>
    </lineage>
</organism>
<feature type="compositionally biased region" description="Basic residues" evidence="1">
    <location>
        <begin position="45"/>
        <end position="61"/>
    </location>
</feature>
<evidence type="ECO:0000313" key="3">
    <source>
        <dbReference type="Proteomes" id="UP000823388"/>
    </source>
</evidence>
<protein>
    <submittedName>
        <fullName evidence="2">Uncharacterized protein</fullName>
    </submittedName>
</protein>